<dbReference type="PANTHER" id="PTHR43606">
    <property type="entry name" value="PHOSPHATASE, PUTATIVE (AFU_ORTHOLOGUE AFUA_6G08710)-RELATED"/>
    <property type="match status" value="1"/>
</dbReference>
<feature type="domain" description="Phospholipase D N-terminal" evidence="3">
    <location>
        <begin position="65"/>
        <end position="181"/>
    </location>
</feature>
<proteinExistence type="predicted"/>
<dbReference type="Pfam" id="PF16655">
    <property type="entry name" value="PhoD_N"/>
    <property type="match status" value="1"/>
</dbReference>
<dbReference type="Proteomes" id="UP001274830">
    <property type="component" value="Unassembled WGS sequence"/>
</dbReference>
<dbReference type="InterPro" id="IPR032093">
    <property type="entry name" value="PhoD_N"/>
</dbReference>
<dbReference type="InterPro" id="IPR038607">
    <property type="entry name" value="PhoD-like_sf"/>
</dbReference>
<evidence type="ECO:0000313" key="5">
    <source>
        <dbReference type="Proteomes" id="UP001274830"/>
    </source>
</evidence>
<evidence type="ECO:0000259" key="2">
    <source>
        <dbReference type="Pfam" id="PF09423"/>
    </source>
</evidence>
<dbReference type="Pfam" id="PF09423">
    <property type="entry name" value="PhoD"/>
    <property type="match status" value="1"/>
</dbReference>
<gene>
    <name evidence="4" type="ORF">LTR78_006925</name>
</gene>
<dbReference type="InterPro" id="IPR052900">
    <property type="entry name" value="Phospholipid_Metab_Enz"/>
</dbReference>
<keyword evidence="5" id="KW-1185">Reference proteome</keyword>
<sequence>MLSSLLTVAALAVSASASWEGNLNYRSPSLHHNALGLDVPKIHKRTSLEARQAVNFTDSQLNFTHGVASGDPYSYSVILWTRLAPSLASDRSNVTVSGYVPLYSHETEEYIRASKHRVCLNWAIASDKNVTKIVSKGTAYTTSDIDFTVKVEAGGLRPLTTYYYQFTQCGTSNKSPIGRTKSAPHPDDDVSKIGLAVYSCSNYPNGYFNAYGNPARKDSVDFVLHLGDYIYESSTGVLGRDPRATNPSRALTTLYDYRTRIAQYRTDLDLLLSHQQFAWIPVWDDHEQANNGYRDGFSAMNNTEDSFLHFGGVSVDQRKMNAVRAYFEWMPLRQVSMDDNLRIWRDFKMGKLFDLIMLDTRNYDRSITDLTWNTDYLYEIRNDASRSLMGSQQENWFYRQLIDSQDRGAAWRIIGNQIVFSRVNISSWFGTFENPYNEDQWDGYQANRNRTFHAMYEHGINNNVMLAGDSHANWVSDLVWLEEHKYNPKTGEGAVGVEFAGTAVTSSGFGGTIKSANNQSSLLVRDNSELQWNEGYYRGYFELQITKNRVDAEYFGLPTVATRNPLEISLANFSVAAGANKLTRPVAGNTVESGFLQNGQVKMTNLTHNTANNTWAVRNDFNQMFISYPKST</sequence>
<comment type="caution">
    <text evidence="4">The sequence shown here is derived from an EMBL/GenBank/DDBJ whole genome shotgun (WGS) entry which is preliminary data.</text>
</comment>
<accession>A0AAE1BYY7</accession>
<dbReference type="SUPFAM" id="SSF56300">
    <property type="entry name" value="Metallo-dependent phosphatases"/>
    <property type="match status" value="1"/>
</dbReference>
<dbReference type="Gene3D" id="3.60.21.70">
    <property type="entry name" value="PhoD-like phosphatase"/>
    <property type="match status" value="1"/>
</dbReference>
<dbReference type="Gene3D" id="2.60.40.380">
    <property type="entry name" value="Purple acid phosphatase-like, N-terminal"/>
    <property type="match status" value="1"/>
</dbReference>
<keyword evidence="1" id="KW-0732">Signal</keyword>
<feature type="signal peptide" evidence="1">
    <location>
        <begin position="1"/>
        <end position="17"/>
    </location>
</feature>
<evidence type="ECO:0000259" key="3">
    <source>
        <dbReference type="Pfam" id="PF16655"/>
    </source>
</evidence>
<organism evidence="4 5">
    <name type="scientific">Recurvomyces mirabilis</name>
    <dbReference type="NCBI Taxonomy" id="574656"/>
    <lineage>
        <taxon>Eukaryota</taxon>
        <taxon>Fungi</taxon>
        <taxon>Dikarya</taxon>
        <taxon>Ascomycota</taxon>
        <taxon>Pezizomycotina</taxon>
        <taxon>Dothideomycetes</taxon>
        <taxon>Dothideomycetidae</taxon>
        <taxon>Mycosphaerellales</taxon>
        <taxon>Teratosphaeriaceae</taxon>
        <taxon>Recurvomyces</taxon>
    </lineage>
</organism>
<protein>
    <recommendedName>
        <fullName evidence="6">Alkaline phosphatase</fullName>
    </recommendedName>
</protein>
<feature type="chain" id="PRO_5042140688" description="Alkaline phosphatase" evidence="1">
    <location>
        <begin position="18"/>
        <end position="632"/>
    </location>
</feature>
<evidence type="ECO:0000256" key="1">
    <source>
        <dbReference type="SAM" id="SignalP"/>
    </source>
</evidence>
<dbReference type="PANTHER" id="PTHR43606:SF8">
    <property type="entry name" value="ALKALINE PHOSPHATASE"/>
    <property type="match status" value="1"/>
</dbReference>
<dbReference type="InterPro" id="IPR029052">
    <property type="entry name" value="Metallo-depent_PP-like"/>
</dbReference>
<reference evidence="4" key="1">
    <citation type="submission" date="2023-07" db="EMBL/GenBank/DDBJ databases">
        <title>Black Yeasts Isolated from many extreme environments.</title>
        <authorList>
            <person name="Coleine C."/>
            <person name="Stajich J.E."/>
            <person name="Selbmann L."/>
        </authorList>
    </citation>
    <scope>NUCLEOTIDE SEQUENCE</scope>
    <source>
        <strain evidence="4">CCFEE 5485</strain>
    </source>
</reference>
<name>A0AAE1BYY7_9PEZI</name>
<evidence type="ECO:0000313" key="4">
    <source>
        <dbReference type="EMBL" id="KAK3673085.1"/>
    </source>
</evidence>
<dbReference type="AlphaFoldDB" id="A0AAE1BYY7"/>
<dbReference type="EMBL" id="JAUTXT010000027">
    <property type="protein sequence ID" value="KAK3673085.1"/>
    <property type="molecule type" value="Genomic_DNA"/>
</dbReference>
<evidence type="ECO:0008006" key="6">
    <source>
        <dbReference type="Google" id="ProtNLM"/>
    </source>
</evidence>
<feature type="domain" description="PhoD-like phosphatase metallophosphatase" evidence="2">
    <location>
        <begin position="195"/>
        <end position="554"/>
    </location>
</feature>
<dbReference type="InterPro" id="IPR018946">
    <property type="entry name" value="PhoD-like_MPP"/>
</dbReference>
<dbReference type="CDD" id="cd07389">
    <property type="entry name" value="MPP_PhoD"/>
    <property type="match status" value="1"/>
</dbReference>